<feature type="compositionally biased region" description="Polar residues" evidence="5">
    <location>
        <begin position="21"/>
        <end position="38"/>
    </location>
</feature>
<feature type="region of interest" description="Disordered" evidence="5">
    <location>
        <begin position="469"/>
        <end position="488"/>
    </location>
</feature>
<dbReference type="CDD" id="cd16574">
    <property type="entry name" value="RING-HC_Topors"/>
    <property type="match status" value="1"/>
</dbReference>
<evidence type="ECO:0000256" key="3">
    <source>
        <dbReference type="ARBA" id="ARBA00022833"/>
    </source>
</evidence>
<keyword evidence="9" id="KW-1185">Reference proteome</keyword>
<keyword evidence="3" id="KW-0862">Zinc</keyword>
<dbReference type="GO" id="GO:0008270">
    <property type="term" value="F:zinc ion binding"/>
    <property type="evidence" value="ECO:0007669"/>
    <property type="project" value="UniProtKB-KW"/>
</dbReference>
<dbReference type="OMA" id="KHESRCP"/>
<evidence type="ECO:0000256" key="1">
    <source>
        <dbReference type="ARBA" id="ARBA00022723"/>
    </source>
</evidence>
<evidence type="ECO:0000259" key="7">
    <source>
        <dbReference type="PROSITE" id="PS50089"/>
    </source>
</evidence>
<dbReference type="Gene3D" id="3.30.40.10">
    <property type="entry name" value="Zinc/RING finger domain, C3HC4 (zinc finger)"/>
    <property type="match status" value="2"/>
</dbReference>
<reference evidence="8 9" key="1">
    <citation type="journal article" date="2013" name="Genome Biol.">
        <title>The genome sequence of the most widely cultivated cacao type and its use to identify candidate genes regulating pod color.</title>
        <authorList>
            <person name="Motamayor J.C."/>
            <person name="Mockaitis K."/>
            <person name="Schmutz J."/>
            <person name="Haiminen N."/>
            <person name="Iii D.L."/>
            <person name="Cornejo O."/>
            <person name="Findley S.D."/>
            <person name="Zheng P."/>
            <person name="Utro F."/>
            <person name="Royaert S."/>
            <person name="Saski C."/>
            <person name="Jenkins J."/>
            <person name="Podicheti R."/>
            <person name="Zhao M."/>
            <person name="Scheffler B.E."/>
            <person name="Stack J.C."/>
            <person name="Feltus F.A."/>
            <person name="Mustiga G.M."/>
            <person name="Amores F."/>
            <person name="Phillips W."/>
            <person name="Marelli J.P."/>
            <person name="May G.D."/>
            <person name="Shapiro H."/>
            <person name="Ma J."/>
            <person name="Bustamante C.D."/>
            <person name="Schnell R.J."/>
            <person name="Main D."/>
            <person name="Gilbert D."/>
            <person name="Parida L."/>
            <person name="Kuhn D.N."/>
        </authorList>
    </citation>
    <scope>NUCLEOTIDE SEQUENCE [LARGE SCALE GENOMIC DNA]</scope>
    <source>
        <strain evidence="9">cv. Matina 1-6</strain>
    </source>
</reference>
<dbReference type="InterPro" id="IPR013083">
    <property type="entry name" value="Znf_RING/FYVE/PHD"/>
</dbReference>
<name>A0A061FYS4_THECC</name>
<dbReference type="InterPro" id="IPR011011">
    <property type="entry name" value="Znf_FYVE_PHD"/>
</dbReference>
<feature type="domain" description="RING-type" evidence="7">
    <location>
        <begin position="52"/>
        <end position="94"/>
    </location>
</feature>
<keyword evidence="1" id="KW-0479">Metal-binding</keyword>
<dbReference type="Pfam" id="PF00628">
    <property type="entry name" value="PHD"/>
    <property type="match status" value="1"/>
</dbReference>
<dbReference type="SMART" id="SM00184">
    <property type="entry name" value="RING"/>
    <property type="match status" value="2"/>
</dbReference>
<feature type="compositionally biased region" description="Low complexity" evidence="5">
    <location>
        <begin position="336"/>
        <end position="357"/>
    </location>
</feature>
<dbReference type="STRING" id="3641.A0A061FYS4"/>
<dbReference type="InterPro" id="IPR017907">
    <property type="entry name" value="Znf_RING_CS"/>
</dbReference>
<dbReference type="InterPro" id="IPR058746">
    <property type="entry name" value="Znf_RING-type_Topors"/>
</dbReference>
<dbReference type="PANTHER" id="PTHR47177">
    <property type="entry name" value="F18C1.6 PROTEIN"/>
    <property type="match status" value="1"/>
</dbReference>
<dbReference type="PROSITE" id="PS50089">
    <property type="entry name" value="ZF_RING_2"/>
    <property type="match status" value="1"/>
</dbReference>
<accession>A0A061FYS4</accession>
<dbReference type="HOGENOM" id="CLU_021071_0_0_1"/>
<evidence type="ECO:0000256" key="5">
    <source>
        <dbReference type="SAM" id="MobiDB-lite"/>
    </source>
</evidence>
<dbReference type="SMART" id="SM00249">
    <property type="entry name" value="PHD"/>
    <property type="match status" value="1"/>
</dbReference>
<dbReference type="PANTHER" id="PTHR47177:SF4">
    <property type="entry name" value="OS06G0283200 PROTEIN"/>
    <property type="match status" value="1"/>
</dbReference>
<feature type="region of interest" description="Disordered" evidence="5">
    <location>
        <begin position="1"/>
        <end position="50"/>
    </location>
</feature>
<dbReference type="Gramene" id="EOY22178">
    <property type="protein sequence ID" value="EOY22178"/>
    <property type="gene ID" value="TCM_014395"/>
</dbReference>
<feature type="compositionally biased region" description="Low complexity" evidence="5">
    <location>
        <begin position="474"/>
        <end position="485"/>
    </location>
</feature>
<feature type="domain" description="PHD-type" evidence="6">
    <location>
        <begin position="140"/>
        <end position="189"/>
    </location>
</feature>
<organism evidence="8 9">
    <name type="scientific">Theobroma cacao</name>
    <name type="common">Cacao</name>
    <name type="synonym">Cocoa</name>
    <dbReference type="NCBI Taxonomy" id="3641"/>
    <lineage>
        <taxon>Eukaryota</taxon>
        <taxon>Viridiplantae</taxon>
        <taxon>Streptophyta</taxon>
        <taxon>Embryophyta</taxon>
        <taxon>Tracheophyta</taxon>
        <taxon>Spermatophyta</taxon>
        <taxon>Magnoliopsida</taxon>
        <taxon>eudicotyledons</taxon>
        <taxon>Gunneridae</taxon>
        <taxon>Pentapetalae</taxon>
        <taxon>rosids</taxon>
        <taxon>malvids</taxon>
        <taxon>Malvales</taxon>
        <taxon>Malvaceae</taxon>
        <taxon>Byttnerioideae</taxon>
        <taxon>Theobroma</taxon>
    </lineage>
</organism>
<feature type="compositionally biased region" description="Polar residues" evidence="5">
    <location>
        <begin position="272"/>
        <end position="281"/>
    </location>
</feature>
<dbReference type="Pfam" id="PF13639">
    <property type="entry name" value="zf-RING_2"/>
    <property type="match status" value="1"/>
</dbReference>
<protein>
    <submittedName>
        <fullName evidence="8">RING/U-box protein, putative isoform 1</fullName>
    </submittedName>
</protein>
<dbReference type="PROSITE" id="PS00518">
    <property type="entry name" value="ZF_RING_1"/>
    <property type="match status" value="1"/>
</dbReference>
<evidence type="ECO:0000256" key="4">
    <source>
        <dbReference type="PROSITE-ProRule" id="PRU00175"/>
    </source>
</evidence>
<dbReference type="InterPro" id="IPR001841">
    <property type="entry name" value="Znf_RING"/>
</dbReference>
<dbReference type="PROSITE" id="PS50016">
    <property type="entry name" value="ZF_PHD_2"/>
    <property type="match status" value="1"/>
</dbReference>
<gene>
    <name evidence="8" type="ORF">TCM_014395</name>
</gene>
<evidence type="ECO:0000313" key="9">
    <source>
        <dbReference type="Proteomes" id="UP000026915"/>
    </source>
</evidence>
<evidence type="ECO:0000259" key="6">
    <source>
        <dbReference type="PROSITE" id="PS50016"/>
    </source>
</evidence>
<evidence type="ECO:0000256" key="2">
    <source>
        <dbReference type="ARBA" id="ARBA00022771"/>
    </source>
</evidence>
<dbReference type="eggNOG" id="KOG4430">
    <property type="taxonomic scope" value="Eukaryota"/>
</dbReference>
<proteinExistence type="predicted"/>
<dbReference type="Proteomes" id="UP000026915">
    <property type="component" value="Chromosome 3"/>
</dbReference>
<dbReference type="SUPFAM" id="SSF57850">
    <property type="entry name" value="RING/U-box"/>
    <property type="match status" value="1"/>
</dbReference>
<dbReference type="SUPFAM" id="SSF57903">
    <property type="entry name" value="FYVE/PHD zinc finger"/>
    <property type="match status" value="1"/>
</dbReference>
<feature type="compositionally biased region" description="Low complexity" evidence="5">
    <location>
        <begin position="1"/>
        <end position="10"/>
    </location>
</feature>
<dbReference type="InterPro" id="IPR001965">
    <property type="entry name" value="Znf_PHD"/>
</dbReference>
<feature type="region of interest" description="Disordered" evidence="5">
    <location>
        <begin position="336"/>
        <end position="362"/>
    </location>
</feature>
<dbReference type="AlphaFoldDB" id="A0A061FYS4"/>
<dbReference type="InParanoid" id="A0A061FYS4"/>
<evidence type="ECO:0000313" key="8">
    <source>
        <dbReference type="EMBL" id="EOY22178.1"/>
    </source>
</evidence>
<sequence length="679" mass="74956">MAGDSTSDSPSPSPNKRLKITTPNSKSIIQDESSGHHLQQSRDDDDSDSDKCGICLSDGGRRAIRGKIDSCDHFFCFVCIMEWAKVESRCPMCKRRFTAIRRPPKEAVFTSERVVNIPQRDQVYHLCGNATSGPFDPYAEVKCSVCHGIADESLLLLCDLCDSAAHTYCVGLGATVPDGDWFCHDCALSRSEHEKTEVDTDTDNKMISGNSHVKLLAEANVSIFKIVRGSNIPVFSGHNASVSSLPTYLPPPLVPKRERNAVDKVSGPIERSGNTMGNSTEPGARTLGLCRNVHSRIQALRENWHSLQSRSLSFSSSMVESGGGSRRKGTLALTSVSNYSSSEPQSSSSTSQQSTSQNGFVEPKVDLYDTDKAWKMMNIAKSMQKNCKRNSSLNQTSTKPPCLGSALKEAISSSGLHISQIQQIETRNEERTGKQMHYRYYYHETEKEKHKSPEMDKQKRMVMSIQSSERVVTSHSPRFSPSSSSTKFQIQNDDCHVNGVRPIVKNAQNKCQESSSNANKDGGYSCSTSSAGSVLRGSTDSLDSNLEFGVSILDILERRTRLEKSCSKSKDRRDDNVKCEIQSLVKLNLKLLNQDKRLGVDAFKEIARLATHTILAACGFQHSTSSIHSFPSSVCSHTDDIKLRHKSTLMSNSCRECFYVFVKNVVCSIMIEKGHSAPL</sequence>
<keyword evidence="2 4" id="KW-0863">Zinc-finger</keyword>
<dbReference type="InterPro" id="IPR019787">
    <property type="entry name" value="Znf_PHD-finger"/>
</dbReference>
<feature type="region of interest" description="Disordered" evidence="5">
    <location>
        <begin position="266"/>
        <end position="285"/>
    </location>
</feature>
<dbReference type="EMBL" id="CM001881">
    <property type="protein sequence ID" value="EOY22178.1"/>
    <property type="molecule type" value="Genomic_DNA"/>
</dbReference>